<sequence length="262" mass="29362">MYAAWLLFKDNMNCSHLRGGCSEALRPEKVPKDRKGGDPKANQARDVYCAEGEHTPGYENEHRPERFRELEAGNISRNIIEIIFRTTSVWKRVKKIERVLKVTKLPEVLERFEEYREKVKKHARSNSRRHTRSVVDGNELLSFYVTTMSCCASKADKVTQLCCNPACGVCSIIRFGFRDEAAKVRNRRLSAIGNSHCKDAGRKREVEKAVVLCRVIAGSSSTVADAAEGGSKMGLSDSHVYSEGLSVKNSDGILPCFVIIYS</sequence>
<dbReference type="Proteomes" id="UP000825729">
    <property type="component" value="Unassembled WGS sequence"/>
</dbReference>
<evidence type="ECO:0000313" key="2">
    <source>
        <dbReference type="Proteomes" id="UP000825729"/>
    </source>
</evidence>
<dbReference type="PANTHER" id="PTHR31681:SF34">
    <property type="entry name" value="DUF295 DOMAIN-CONTAINING PROTEIN"/>
    <property type="match status" value="1"/>
</dbReference>
<protein>
    <submittedName>
        <fullName evidence="1">Uncharacterized protein</fullName>
    </submittedName>
</protein>
<reference evidence="1 2" key="1">
    <citation type="submission" date="2021-07" db="EMBL/GenBank/DDBJ databases">
        <title>The Aristolochia fimbriata genome: insights into angiosperm evolution, floral development and chemical biosynthesis.</title>
        <authorList>
            <person name="Jiao Y."/>
        </authorList>
    </citation>
    <scope>NUCLEOTIDE SEQUENCE [LARGE SCALE GENOMIC DNA]</scope>
    <source>
        <strain evidence="1">IBCAS-2021</strain>
        <tissue evidence="1">Leaf</tissue>
    </source>
</reference>
<name>A0AAV7E4Y7_ARIFI</name>
<organism evidence="1 2">
    <name type="scientific">Aristolochia fimbriata</name>
    <name type="common">White veined hardy Dutchman's pipe vine</name>
    <dbReference type="NCBI Taxonomy" id="158543"/>
    <lineage>
        <taxon>Eukaryota</taxon>
        <taxon>Viridiplantae</taxon>
        <taxon>Streptophyta</taxon>
        <taxon>Embryophyta</taxon>
        <taxon>Tracheophyta</taxon>
        <taxon>Spermatophyta</taxon>
        <taxon>Magnoliopsida</taxon>
        <taxon>Magnoliidae</taxon>
        <taxon>Piperales</taxon>
        <taxon>Aristolochiaceae</taxon>
        <taxon>Aristolochia</taxon>
    </lineage>
</organism>
<dbReference type="AlphaFoldDB" id="A0AAV7E4Y7"/>
<accession>A0AAV7E4Y7</accession>
<evidence type="ECO:0000313" key="1">
    <source>
        <dbReference type="EMBL" id="KAG9443466.1"/>
    </source>
</evidence>
<dbReference type="PANTHER" id="PTHR31681">
    <property type="entry name" value="C2H2-LIKE ZINC FINGER PROTEIN"/>
    <property type="match status" value="1"/>
</dbReference>
<proteinExistence type="predicted"/>
<dbReference type="Gene3D" id="3.90.228.10">
    <property type="match status" value="1"/>
</dbReference>
<gene>
    <name evidence="1" type="ORF">H6P81_014806</name>
</gene>
<keyword evidence="2" id="KW-1185">Reference proteome</keyword>
<comment type="caution">
    <text evidence="1">The sequence shown here is derived from an EMBL/GenBank/DDBJ whole genome shotgun (WGS) entry which is preliminary data.</text>
</comment>
<dbReference type="EMBL" id="JAINDJ010000006">
    <property type="protein sequence ID" value="KAG9443466.1"/>
    <property type="molecule type" value="Genomic_DNA"/>
</dbReference>